<evidence type="ECO:0000259" key="5">
    <source>
        <dbReference type="PROSITE" id="PS50887"/>
    </source>
</evidence>
<protein>
    <recommendedName>
        <fullName evidence="1">diguanylate cyclase</fullName>
        <ecNumber evidence="1">2.7.7.65</ecNumber>
    </recommendedName>
</protein>
<evidence type="ECO:0000256" key="1">
    <source>
        <dbReference type="ARBA" id="ARBA00012528"/>
    </source>
</evidence>
<evidence type="ECO:0000313" key="6">
    <source>
        <dbReference type="EMBL" id="KAF1723432.1"/>
    </source>
</evidence>
<dbReference type="Pfam" id="PF07494">
    <property type="entry name" value="Reg_prop"/>
    <property type="match status" value="2"/>
</dbReference>
<reference evidence="6 7" key="1">
    <citation type="submission" date="2017-10" db="EMBL/GenBank/DDBJ databases">
        <title>Whole genome sequencing of members of genus Pseudoxanthomonas.</title>
        <authorList>
            <person name="Kumar S."/>
            <person name="Bansal K."/>
            <person name="Kaur A."/>
            <person name="Patil P."/>
            <person name="Sharma S."/>
            <person name="Patil P.B."/>
        </authorList>
    </citation>
    <scope>NUCLEOTIDE SEQUENCE [LARGE SCALE GENOMIC DNA]</scope>
    <source>
        <strain evidence="6 7">DSM 17109</strain>
    </source>
</reference>
<dbReference type="SUPFAM" id="SSF63829">
    <property type="entry name" value="Calcium-dependent phosphotriesterase"/>
    <property type="match status" value="3"/>
</dbReference>
<dbReference type="SMART" id="SM00267">
    <property type="entry name" value="GGDEF"/>
    <property type="match status" value="1"/>
</dbReference>
<dbReference type="InterPro" id="IPR011110">
    <property type="entry name" value="Reg_prop"/>
</dbReference>
<dbReference type="InterPro" id="IPR015943">
    <property type="entry name" value="WD40/YVTN_repeat-like_dom_sf"/>
</dbReference>
<comment type="catalytic activity">
    <reaction evidence="2">
        <text>2 GTP = 3',3'-c-di-GMP + 2 diphosphate</text>
        <dbReference type="Rhea" id="RHEA:24898"/>
        <dbReference type="ChEBI" id="CHEBI:33019"/>
        <dbReference type="ChEBI" id="CHEBI:37565"/>
        <dbReference type="ChEBI" id="CHEBI:58805"/>
        <dbReference type="EC" id="2.7.7.65"/>
    </reaction>
</comment>
<comment type="caution">
    <text evidence="6">The sequence shown here is derived from an EMBL/GenBank/DDBJ whole genome shotgun (WGS) entry which is preliminary data.</text>
</comment>
<dbReference type="InterPro" id="IPR050469">
    <property type="entry name" value="Diguanylate_Cyclase"/>
</dbReference>
<dbReference type="NCBIfam" id="TIGR00254">
    <property type="entry name" value="GGDEF"/>
    <property type="match status" value="1"/>
</dbReference>
<dbReference type="EC" id="2.7.7.65" evidence="1"/>
<dbReference type="Pfam" id="PF00990">
    <property type="entry name" value="GGDEF"/>
    <property type="match status" value="1"/>
</dbReference>
<dbReference type="SUPFAM" id="SSF55073">
    <property type="entry name" value="Nucleotide cyclase"/>
    <property type="match status" value="1"/>
</dbReference>
<gene>
    <name evidence="6" type="ORF">CSC78_16115</name>
</gene>
<evidence type="ECO:0000256" key="2">
    <source>
        <dbReference type="ARBA" id="ARBA00034247"/>
    </source>
</evidence>
<dbReference type="EMBL" id="PDWW01000028">
    <property type="protein sequence ID" value="KAF1723432.1"/>
    <property type="molecule type" value="Genomic_DNA"/>
</dbReference>
<dbReference type="InterPro" id="IPR011123">
    <property type="entry name" value="Y_Y_Y"/>
</dbReference>
<dbReference type="Pfam" id="PF07495">
    <property type="entry name" value="Y_Y_Y"/>
    <property type="match status" value="1"/>
</dbReference>
<dbReference type="Gene3D" id="2.130.10.10">
    <property type="entry name" value="YVTN repeat-like/Quinoprotein amine dehydrogenase"/>
    <property type="match status" value="3"/>
</dbReference>
<sequence length="965" mass="103449">MFLDARRASALLVGALCALLLFPAQALEARRAIGQFTHVWYENELPQGTVLSIAQQADGAIWLATYGGLARHSGAGFETIDPRVAPALKSSAITAVSADREGGLWVGTLNGGLYRRQGRTLEPVALPAGIESVFGIVNDTTGGLWLTTNAGVVRMANGTPRLLGDADGFPPRGFYRAIVADRAGGIWIAADGVGVVHWQDGKARLYDEHDGLPSNAVYSLAVDAGDTAWVGTQAGPAFFREGRFQRDPRAAAIDGRRIYSLYGDRDGNVWFAPLDVGLCRLTADDFSCDNTLAGMQGETVRSMFEDREGNLWIGTTSSGLHRLSPSKLVTVTGQMVSNAVRAVHQVPGGALWIGTDGAGLSRYRGSALQPATDYNRQLPSQLVRAILSDAQGQLWVAGTEGVTRFDPNGLARNFGLADGLPGTIVFAFAPARQGGMWTGTLQGVARIDGTRVEVVEGTRGDDTRALYEDSDGRLWIGLRSGLRCLSRGTVDTCGTDGLPGTSVFAFHPAADGSLWLGTSVGIVRIHDGKVTRYLERAGFHGDAVFALLDDGRGNLWFSSNRGIGRLARADFTALDRGQVQQLAPRWYGTSDGMLNAQGNGASQTPADRSDDGRLWFGTAKGVVIVDPDRMQGNPQPPPVSIERLLVDGVDVDPQAAGRLGPGVERLELQFAAMSYVAPSAVRYRYRLEGFDRAWSEPGTGRAAYYTNLPPGDYVFRVIASNNDGVWNEQGAQLRFTLLPQWHQTWWLRTLVALFALGALAALVRLRLRAARERERALTHEVAQRTDALREANARLELLAASDALTGIANRREFTRRLQLAWDDHAERDAPLAVLLIDVDDFKAYNDSYGHLGGDAALATLAAALATSLRGSGDLAARYGGEEFAILLPDCDADAALALARQLVANVQRLALPHRASSVAHVVTVSIGAASLRPAHGRNPDALLHAADAALYCAKAEGRNRALPAK</sequence>
<dbReference type="Gene3D" id="3.30.70.270">
    <property type="match status" value="1"/>
</dbReference>
<dbReference type="CDD" id="cd01949">
    <property type="entry name" value="GGDEF"/>
    <property type="match status" value="1"/>
</dbReference>
<dbReference type="RefSeq" id="WP_162338886.1">
    <property type="nucleotide sequence ID" value="NZ_JBHSRQ010000016.1"/>
</dbReference>
<feature type="signal peptide" evidence="4">
    <location>
        <begin position="1"/>
        <end position="26"/>
    </location>
</feature>
<name>A0ABQ6ZDS2_9GAMM</name>
<keyword evidence="7" id="KW-1185">Reference proteome</keyword>
<keyword evidence="3" id="KW-0812">Transmembrane</keyword>
<dbReference type="PANTHER" id="PTHR45138:SF9">
    <property type="entry name" value="DIGUANYLATE CYCLASE DGCM-RELATED"/>
    <property type="match status" value="1"/>
</dbReference>
<evidence type="ECO:0000256" key="3">
    <source>
        <dbReference type="SAM" id="Phobius"/>
    </source>
</evidence>
<keyword evidence="4" id="KW-0732">Signal</keyword>
<dbReference type="InterPro" id="IPR013783">
    <property type="entry name" value="Ig-like_fold"/>
</dbReference>
<dbReference type="PANTHER" id="PTHR45138">
    <property type="entry name" value="REGULATORY COMPONENTS OF SENSORY TRANSDUCTION SYSTEM"/>
    <property type="match status" value="1"/>
</dbReference>
<dbReference type="Gene3D" id="2.60.40.10">
    <property type="entry name" value="Immunoglobulins"/>
    <property type="match status" value="1"/>
</dbReference>
<proteinExistence type="predicted"/>
<dbReference type="InterPro" id="IPR000160">
    <property type="entry name" value="GGDEF_dom"/>
</dbReference>
<organism evidence="6 7">
    <name type="scientific">Pseudoxanthomonas japonensis</name>
    <dbReference type="NCBI Taxonomy" id="69284"/>
    <lineage>
        <taxon>Bacteria</taxon>
        <taxon>Pseudomonadati</taxon>
        <taxon>Pseudomonadota</taxon>
        <taxon>Gammaproteobacteria</taxon>
        <taxon>Lysobacterales</taxon>
        <taxon>Lysobacteraceae</taxon>
        <taxon>Pseudoxanthomonas</taxon>
    </lineage>
</organism>
<feature type="domain" description="GGDEF" evidence="5">
    <location>
        <begin position="829"/>
        <end position="965"/>
    </location>
</feature>
<keyword evidence="3" id="KW-0472">Membrane</keyword>
<dbReference type="PROSITE" id="PS50887">
    <property type="entry name" value="GGDEF"/>
    <property type="match status" value="1"/>
</dbReference>
<feature type="transmembrane region" description="Helical" evidence="3">
    <location>
        <begin position="745"/>
        <end position="765"/>
    </location>
</feature>
<keyword evidence="3" id="KW-1133">Transmembrane helix</keyword>
<dbReference type="Proteomes" id="UP000781710">
    <property type="component" value="Unassembled WGS sequence"/>
</dbReference>
<accession>A0ABQ6ZDS2</accession>
<feature type="chain" id="PRO_5045906218" description="diguanylate cyclase" evidence="4">
    <location>
        <begin position="27"/>
        <end position="965"/>
    </location>
</feature>
<dbReference type="InterPro" id="IPR029787">
    <property type="entry name" value="Nucleotide_cyclase"/>
</dbReference>
<evidence type="ECO:0000313" key="7">
    <source>
        <dbReference type="Proteomes" id="UP000781710"/>
    </source>
</evidence>
<evidence type="ECO:0000256" key="4">
    <source>
        <dbReference type="SAM" id="SignalP"/>
    </source>
</evidence>
<dbReference type="InterPro" id="IPR043128">
    <property type="entry name" value="Rev_trsase/Diguanyl_cyclase"/>
</dbReference>